<organism evidence="1 2">
    <name type="scientific">Nitrosospira multiformis</name>
    <dbReference type="NCBI Taxonomy" id="1231"/>
    <lineage>
        <taxon>Bacteria</taxon>
        <taxon>Pseudomonadati</taxon>
        <taxon>Pseudomonadota</taxon>
        <taxon>Betaproteobacteria</taxon>
        <taxon>Nitrosomonadales</taxon>
        <taxon>Nitrosomonadaceae</taxon>
        <taxon>Nitrosospira</taxon>
    </lineage>
</organism>
<evidence type="ECO:0000313" key="1">
    <source>
        <dbReference type="EMBL" id="PTQ83482.1"/>
    </source>
</evidence>
<reference evidence="1 2" key="1">
    <citation type="submission" date="2018-04" db="EMBL/GenBank/DDBJ databases">
        <title>Active sludge and wastewater microbial communities from Klosterneuburg, Austria.</title>
        <authorList>
            <person name="Wagner M."/>
        </authorList>
    </citation>
    <scope>NUCLEOTIDE SEQUENCE [LARGE SCALE GENOMIC DNA]</scope>
    <source>
        <strain evidence="1 2">Nl12</strain>
    </source>
</reference>
<evidence type="ECO:0000313" key="2">
    <source>
        <dbReference type="Proteomes" id="UP000244152"/>
    </source>
</evidence>
<sequence length="71" mass="8106">MACWEANDGENEPIQRSESIQKIGRSARMATITVKFIDRRERYYPESTAVQDFLSSEVIAVVPRWKTGKTG</sequence>
<accession>A0A2T5II31</accession>
<dbReference type="Proteomes" id="UP000244152">
    <property type="component" value="Unassembled WGS sequence"/>
</dbReference>
<dbReference type="EMBL" id="QAOK01000001">
    <property type="protein sequence ID" value="PTQ83482.1"/>
    <property type="molecule type" value="Genomic_DNA"/>
</dbReference>
<proteinExistence type="predicted"/>
<name>A0A2T5II31_9PROT</name>
<comment type="caution">
    <text evidence="1">The sequence shown here is derived from an EMBL/GenBank/DDBJ whole genome shotgun (WGS) entry which is preliminary data.</text>
</comment>
<gene>
    <name evidence="1" type="ORF">C8R21_101176</name>
</gene>
<protein>
    <submittedName>
        <fullName evidence="1">Uncharacterized protein</fullName>
    </submittedName>
</protein>
<dbReference type="AlphaFoldDB" id="A0A2T5II31"/>